<dbReference type="PANTHER" id="PTHR40111">
    <property type="entry name" value="CEPHALOSPORIN-C DEACETYLASE"/>
    <property type="match status" value="1"/>
</dbReference>
<proteinExistence type="predicted"/>
<dbReference type="GO" id="GO:0052689">
    <property type="term" value="F:carboxylic ester hydrolase activity"/>
    <property type="evidence" value="ECO:0007669"/>
    <property type="project" value="TreeGrafter"/>
</dbReference>
<dbReference type="RefSeq" id="WP_134757509.1">
    <property type="nucleotide sequence ID" value="NZ_MYFO02000004.1"/>
</dbReference>
<dbReference type="Pfam" id="PF05448">
    <property type="entry name" value="AXE1"/>
    <property type="match status" value="1"/>
</dbReference>
<dbReference type="OrthoDB" id="9770528at2"/>
<dbReference type="InterPro" id="IPR039069">
    <property type="entry name" value="CE7"/>
</dbReference>
<dbReference type="PANTHER" id="PTHR40111:SF1">
    <property type="entry name" value="CEPHALOSPORIN-C DEACETYLASE"/>
    <property type="match status" value="1"/>
</dbReference>
<feature type="active site" description="Charge relay system" evidence="1">
    <location>
        <position position="272"/>
    </location>
</feature>
<dbReference type="Proteomes" id="UP000298246">
    <property type="component" value="Unassembled WGS sequence"/>
</dbReference>
<evidence type="ECO:0000259" key="3">
    <source>
        <dbReference type="Pfam" id="PF05448"/>
    </source>
</evidence>
<feature type="binding site" evidence="2">
    <location>
        <position position="93"/>
    </location>
    <ligand>
        <name>substrate</name>
    </ligand>
</feature>
<evidence type="ECO:0000256" key="2">
    <source>
        <dbReference type="PIRSR" id="PIRSR639069-2"/>
    </source>
</evidence>
<organism evidence="4 5">
    <name type="scientific">Paenibacillus athensensis</name>
    <dbReference type="NCBI Taxonomy" id="1967502"/>
    <lineage>
        <taxon>Bacteria</taxon>
        <taxon>Bacillati</taxon>
        <taxon>Bacillota</taxon>
        <taxon>Bacilli</taxon>
        <taxon>Bacillales</taxon>
        <taxon>Paenibacillaceae</taxon>
        <taxon>Paenibacillus</taxon>
    </lineage>
</organism>
<sequence>MANQPYDLPLEQLRVYRPALTRQPDFGDYWDKALAQLRAVPLEIELEPYAYPVKGARVYRMRYAGFAHACIEGWLALPAGDGPFPGLVLFHGYNWAFEGNLHDTVNWALHGYASLQMFVRGQHGGSVDNIASSNGHAAGWMTKGILQPEEYYYRAVYMDAVRAVEALASLNAVDPARIGVVGGSQGGALALAAAALSDLPLVACADYPYLSHFERAVDIAPNGPYHELNEFFRRNSGVELEAQARRTLSYVDIMNLAPRITCHTWISIGLVDDITPPSTVFAVYNHLTCSKDISVHRYFGHEGIPGSMEAKLRTLAERLQP</sequence>
<dbReference type="AlphaFoldDB" id="A0A4Y8PR88"/>
<dbReference type="GO" id="GO:0005976">
    <property type="term" value="P:polysaccharide metabolic process"/>
    <property type="evidence" value="ECO:0007669"/>
    <property type="project" value="TreeGrafter"/>
</dbReference>
<name>A0A4Y8PR88_9BACL</name>
<dbReference type="InterPro" id="IPR029058">
    <property type="entry name" value="AB_hydrolase_fold"/>
</dbReference>
<evidence type="ECO:0000313" key="4">
    <source>
        <dbReference type="EMBL" id="TFE83051.1"/>
    </source>
</evidence>
<accession>A0A4Y8PR88</accession>
<feature type="active site" description="Nucleophile" evidence="1">
    <location>
        <position position="184"/>
    </location>
</feature>
<feature type="domain" description="Acetyl xylan esterase" evidence="3">
    <location>
        <begin position="6"/>
        <end position="312"/>
    </location>
</feature>
<evidence type="ECO:0000313" key="5">
    <source>
        <dbReference type="Proteomes" id="UP000298246"/>
    </source>
</evidence>
<gene>
    <name evidence="4" type="ORF">B5M42_23900</name>
</gene>
<dbReference type="Gene3D" id="3.40.50.1820">
    <property type="entry name" value="alpha/beta hydrolase"/>
    <property type="match status" value="1"/>
</dbReference>
<protein>
    <submittedName>
        <fullName evidence="4">Cephalosporin deacetylase</fullName>
    </submittedName>
</protein>
<keyword evidence="5" id="KW-1185">Reference proteome</keyword>
<reference evidence="4 5" key="1">
    <citation type="submission" date="2017-03" db="EMBL/GenBank/DDBJ databases">
        <title>Isolation of Levoglucosan Utilizing Bacteria.</title>
        <authorList>
            <person name="Arya A.S."/>
        </authorList>
    </citation>
    <scope>NUCLEOTIDE SEQUENCE [LARGE SCALE GENOMIC DNA]</scope>
    <source>
        <strain evidence="4 5">MEC069</strain>
    </source>
</reference>
<comment type="caution">
    <text evidence="4">The sequence shown here is derived from an EMBL/GenBank/DDBJ whole genome shotgun (WGS) entry which is preliminary data.</text>
</comment>
<dbReference type="SUPFAM" id="SSF53474">
    <property type="entry name" value="alpha/beta-Hydrolases"/>
    <property type="match status" value="1"/>
</dbReference>
<dbReference type="EMBL" id="MYFO01000059">
    <property type="protein sequence ID" value="TFE83051.1"/>
    <property type="molecule type" value="Genomic_DNA"/>
</dbReference>
<dbReference type="InterPro" id="IPR008391">
    <property type="entry name" value="AXE1_dom"/>
</dbReference>
<feature type="active site" description="Charge relay system" evidence="1">
    <location>
        <position position="301"/>
    </location>
</feature>
<evidence type="ECO:0000256" key="1">
    <source>
        <dbReference type="PIRSR" id="PIRSR639069-1"/>
    </source>
</evidence>